<protein>
    <recommendedName>
        <fullName evidence="1">C2H2-type domain-containing protein</fullName>
    </recommendedName>
</protein>
<dbReference type="AlphaFoldDB" id="A0A132BA41"/>
<dbReference type="InterPro" id="IPR013087">
    <property type="entry name" value="Znf_C2H2_type"/>
</dbReference>
<accession>A0A132BA41</accession>
<evidence type="ECO:0000313" key="3">
    <source>
        <dbReference type="Proteomes" id="UP000070700"/>
    </source>
</evidence>
<organism evidence="2 3">
    <name type="scientific">Mollisia scopiformis</name>
    <name type="common">Conifer needle endophyte fungus</name>
    <name type="synonym">Phialocephala scopiformis</name>
    <dbReference type="NCBI Taxonomy" id="149040"/>
    <lineage>
        <taxon>Eukaryota</taxon>
        <taxon>Fungi</taxon>
        <taxon>Dikarya</taxon>
        <taxon>Ascomycota</taxon>
        <taxon>Pezizomycotina</taxon>
        <taxon>Leotiomycetes</taxon>
        <taxon>Helotiales</taxon>
        <taxon>Mollisiaceae</taxon>
        <taxon>Mollisia</taxon>
    </lineage>
</organism>
<keyword evidence="3" id="KW-1185">Reference proteome</keyword>
<dbReference type="PROSITE" id="PS00028">
    <property type="entry name" value="ZINC_FINGER_C2H2_1"/>
    <property type="match status" value="1"/>
</dbReference>
<dbReference type="Proteomes" id="UP000070700">
    <property type="component" value="Unassembled WGS sequence"/>
</dbReference>
<dbReference type="GeneID" id="28816192"/>
<sequence length="193" mass="22792">MDGVEGLIHKRVFMIGELWSNNDSLMRQSIVFYSSSPNRLCFLFFVGFLYKANFFTPSAISSGRRLLSETLSRPLSVQMFPHLFLPRSELYSVWERKHAFQRGFPFSDPNRKYWCFKRRCDYIFSSLGRVAQHEKFAHSRHPLTGDYGDWLERMEGEEEVEAVPMILVPRECEEVTRQNIVRIGMDFFEKVVK</sequence>
<name>A0A132BA41_MOLSC</name>
<feature type="domain" description="C2H2-type" evidence="1">
    <location>
        <begin position="115"/>
        <end position="138"/>
    </location>
</feature>
<dbReference type="InParanoid" id="A0A132BA41"/>
<dbReference type="EMBL" id="KQ947432">
    <property type="protein sequence ID" value="KUJ09268.1"/>
    <property type="molecule type" value="Genomic_DNA"/>
</dbReference>
<dbReference type="RefSeq" id="XP_018063623.1">
    <property type="nucleotide sequence ID" value="XM_018206466.1"/>
</dbReference>
<evidence type="ECO:0000313" key="2">
    <source>
        <dbReference type="EMBL" id="KUJ09268.1"/>
    </source>
</evidence>
<gene>
    <name evidence="2" type="ORF">LY89DRAFT_282038</name>
</gene>
<reference evidence="2 3" key="1">
    <citation type="submission" date="2015-10" db="EMBL/GenBank/DDBJ databases">
        <title>Full genome of DAOMC 229536 Phialocephala scopiformis, a fungal endophyte of spruce producing the potent anti-insectan compound rugulosin.</title>
        <authorList>
            <consortium name="DOE Joint Genome Institute"/>
            <person name="Walker A.K."/>
            <person name="Frasz S.L."/>
            <person name="Seifert K.A."/>
            <person name="Miller J.D."/>
            <person name="Mondo S.J."/>
            <person name="Labutti K."/>
            <person name="Lipzen A."/>
            <person name="Dockter R."/>
            <person name="Kennedy M."/>
            <person name="Grigoriev I.V."/>
            <person name="Spatafora J.W."/>
        </authorList>
    </citation>
    <scope>NUCLEOTIDE SEQUENCE [LARGE SCALE GENOMIC DNA]</scope>
    <source>
        <strain evidence="2 3">CBS 120377</strain>
    </source>
</reference>
<dbReference type="OrthoDB" id="3553852at2759"/>
<evidence type="ECO:0000259" key="1">
    <source>
        <dbReference type="PROSITE" id="PS00028"/>
    </source>
</evidence>
<dbReference type="KEGG" id="psco:LY89DRAFT_282038"/>
<proteinExistence type="predicted"/>